<sequence>MRLSFSTAFAFLAGVPLLTCPAEAQTTTDSFTVQIQITAECLINSATTLDFGASGVLSSATTGTSEITVQCTNGTTYNVGLNAGLGAGATVASRRMTGPASATVTYSLYSDAAHTTVWGETIGTDTVSGTGTGASQVYTVYGQVPAQSTPAAGTYSDTITVTVTY</sequence>
<proteinExistence type="predicted"/>
<dbReference type="RefSeq" id="WP_129331607.1">
    <property type="nucleotide sequence ID" value="NZ_SDVB01000191.1"/>
</dbReference>
<dbReference type="InterPro" id="IPR053167">
    <property type="entry name" value="Spore_coat_component"/>
</dbReference>
<dbReference type="Proteomes" id="UP000291088">
    <property type="component" value="Unassembled WGS sequence"/>
</dbReference>
<keyword evidence="4" id="KW-1185">Reference proteome</keyword>
<gene>
    <name evidence="3" type="ORF">EUU22_08575</name>
</gene>
<feature type="signal peptide" evidence="1">
    <location>
        <begin position="1"/>
        <end position="24"/>
    </location>
</feature>
<reference evidence="3 4" key="1">
    <citation type="submission" date="2019-01" db="EMBL/GenBank/DDBJ databases">
        <authorList>
            <person name="Deng T."/>
        </authorList>
    </citation>
    <scope>NUCLEOTIDE SEQUENCE [LARGE SCALE GENOMIC DNA]</scope>
    <source>
        <strain evidence="3 4">F8825</strain>
    </source>
</reference>
<keyword evidence="1" id="KW-0732">Signal</keyword>
<comment type="caution">
    <text evidence="3">The sequence shown here is derived from an EMBL/GenBank/DDBJ whole genome shotgun (WGS) entry which is preliminary data.</text>
</comment>
<dbReference type="InterPro" id="IPR007893">
    <property type="entry name" value="Spore_coat_U/FanG"/>
</dbReference>
<protein>
    <submittedName>
        <fullName evidence="3">Spore coat U domain-containing protein</fullName>
    </submittedName>
</protein>
<dbReference type="PANTHER" id="PTHR37089:SF4">
    <property type="entry name" value="EXPORTED PROTEIN"/>
    <property type="match status" value="1"/>
</dbReference>
<dbReference type="PANTHER" id="PTHR37089">
    <property type="entry name" value="PROTEIN U-RELATED"/>
    <property type="match status" value="1"/>
</dbReference>
<organism evidence="3 4">
    <name type="scientific">Ciceribacter ferrooxidans</name>
    <dbReference type="NCBI Taxonomy" id="2509717"/>
    <lineage>
        <taxon>Bacteria</taxon>
        <taxon>Pseudomonadati</taxon>
        <taxon>Pseudomonadota</taxon>
        <taxon>Alphaproteobacteria</taxon>
        <taxon>Hyphomicrobiales</taxon>
        <taxon>Rhizobiaceae</taxon>
        <taxon>Ciceribacter</taxon>
    </lineage>
</organism>
<evidence type="ECO:0000256" key="1">
    <source>
        <dbReference type="SAM" id="SignalP"/>
    </source>
</evidence>
<evidence type="ECO:0000259" key="2">
    <source>
        <dbReference type="Pfam" id="PF05229"/>
    </source>
</evidence>
<dbReference type="EMBL" id="SDVB01000191">
    <property type="protein sequence ID" value="RYC15666.1"/>
    <property type="molecule type" value="Genomic_DNA"/>
</dbReference>
<dbReference type="OrthoDB" id="7478692at2"/>
<evidence type="ECO:0000313" key="4">
    <source>
        <dbReference type="Proteomes" id="UP000291088"/>
    </source>
</evidence>
<accession>A0A4Q2TC05</accession>
<name>A0A4Q2TC05_9HYPH</name>
<dbReference type="AlphaFoldDB" id="A0A4Q2TC05"/>
<feature type="chain" id="PRO_5020197582" evidence="1">
    <location>
        <begin position="25"/>
        <end position="165"/>
    </location>
</feature>
<dbReference type="SMART" id="SM00972">
    <property type="entry name" value="SCPU"/>
    <property type="match status" value="1"/>
</dbReference>
<dbReference type="Pfam" id="PF05229">
    <property type="entry name" value="SCPU"/>
    <property type="match status" value="1"/>
</dbReference>
<evidence type="ECO:0000313" key="3">
    <source>
        <dbReference type="EMBL" id="RYC15666.1"/>
    </source>
</evidence>
<feature type="domain" description="Spore coat protein U/FanG" evidence="2">
    <location>
        <begin position="28"/>
        <end position="162"/>
    </location>
</feature>